<feature type="transmembrane region" description="Helical" evidence="1">
    <location>
        <begin position="116"/>
        <end position="144"/>
    </location>
</feature>
<evidence type="ECO:0000313" key="2">
    <source>
        <dbReference type="EnsemblMetazoa" id="SMAR014844-PA"/>
    </source>
</evidence>
<dbReference type="InterPro" id="IPR015683">
    <property type="entry name" value="Ionotropic_Glu_rcpt"/>
</dbReference>
<dbReference type="Gene3D" id="3.40.190.10">
    <property type="entry name" value="Periplasmic binding protein-like II"/>
    <property type="match status" value="2"/>
</dbReference>
<organism evidence="2 3">
    <name type="scientific">Strigamia maritima</name>
    <name type="common">European centipede</name>
    <name type="synonym">Geophilus maritimus</name>
    <dbReference type="NCBI Taxonomy" id="126957"/>
    <lineage>
        <taxon>Eukaryota</taxon>
        <taxon>Metazoa</taxon>
        <taxon>Ecdysozoa</taxon>
        <taxon>Arthropoda</taxon>
        <taxon>Myriapoda</taxon>
        <taxon>Chilopoda</taxon>
        <taxon>Pleurostigmophora</taxon>
        <taxon>Geophilomorpha</taxon>
        <taxon>Linotaeniidae</taxon>
        <taxon>Strigamia</taxon>
    </lineage>
</organism>
<proteinExistence type="predicted"/>
<dbReference type="HOGENOM" id="CLU_1063864_0_0_1"/>
<dbReference type="EMBL" id="JH431846">
    <property type="status" value="NOT_ANNOTATED_CDS"/>
    <property type="molecule type" value="Genomic_DNA"/>
</dbReference>
<dbReference type="eggNOG" id="KOG1052">
    <property type="taxonomic scope" value="Eukaryota"/>
</dbReference>
<keyword evidence="1" id="KW-0472">Membrane</keyword>
<dbReference type="AlphaFoldDB" id="T1JLW4"/>
<evidence type="ECO:0000256" key="1">
    <source>
        <dbReference type="SAM" id="Phobius"/>
    </source>
</evidence>
<dbReference type="STRING" id="126957.T1JLW4"/>
<dbReference type="PANTHER" id="PTHR18966">
    <property type="entry name" value="IONOTROPIC GLUTAMATE RECEPTOR"/>
    <property type="match status" value="1"/>
</dbReference>
<accession>T1JLW4</accession>
<reference evidence="2" key="2">
    <citation type="submission" date="2015-02" db="UniProtKB">
        <authorList>
            <consortium name="EnsemblMetazoa"/>
        </authorList>
    </citation>
    <scope>IDENTIFICATION</scope>
</reference>
<protein>
    <submittedName>
        <fullName evidence="2">Uncharacterized protein</fullName>
    </submittedName>
</protein>
<dbReference type="PhylomeDB" id="T1JLW4"/>
<keyword evidence="1" id="KW-1133">Transmembrane helix</keyword>
<dbReference type="EnsemblMetazoa" id="SMAR014844-RA">
    <property type="protein sequence ID" value="SMAR014844-PA"/>
    <property type="gene ID" value="SMAR014844"/>
</dbReference>
<feature type="transmembrane region" description="Helical" evidence="1">
    <location>
        <begin position="87"/>
        <end position="104"/>
    </location>
</feature>
<keyword evidence="3" id="KW-1185">Reference proteome</keyword>
<sequence length="262" mass="30697">VYYFSYSIEIIVASDNQYGSFINGSWTGIMKLLRADITFGIGHSEKRRKYVLFSMPYIQKPIKVLYRGLRYEEWNYMFFLKPFQIEMWKSILFVLALTLILMTCEFRLHNCTASKIIFTSFCFFSLILLQIFISRLTAVFSVVIPKVPFQSFEEMVEKQQYFPIIMKGYKEEEAFSSSTIKSWQLGWQLIQKNQPHSIVKNFSHGIEVAYNAKAGFFTAAMNVAKIIEKNCSFSFAPFDFGEETGCFAYSPNFPHYRHFNNK</sequence>
<evidence type="ECO:0000313" key="3">
    <source>
        <dbReference type="Proteomes" id="UP000014500"/>
    </source>
</evidence>
<reference evidence="3" key="1">
    <citation type="submission" date="2011-05" db="EMBL/GenBank/DDBJ databases">
        <authorList>
            <person name="Richards S.R."/>
            <person name="Qu J."/>
            <person name="Jiang H."/>
            <person name="Jhangiani S.N."/>
            <person name="Agravi P."/>
            <person name="Goodspeed R."/>
            <person name="Gross S."/>
            <person name="Mandapat C."/>
            <person name="Jackson L."/>
            <person name="Mathew T."/>
            <person name="Pu L."/>
            <person name="Thornton R."/>
            <person name="Saada N."/>
            <person name="Wilczek-Boney K.B."/>
            <person name="Lee S."/>
            <person name="Kovar C."/>
            <person name="Wu Y."/>
            <person name="Scherer S.E."/>
            <person name="Worley K.C."/>
            <person name="Muzny D.M."/>
            <person name="Gibbs R."/>
        </authorList>
    </citation>
    <scope>NUCLEOTIDE SEQUENCE</scope>
    <source>
        <strain evidence="3">Brora</strain>
    </source>
</reference>
<dbReference type="Proteomes" id="UP000014500">
    <property type="component" value="Unassembled WGS sequence"/>
</dbReference>
<dbReference type="SUPFAM" id="SSF53850">
    <property type="entry name" value="Periplasmic binding protein-like II"/>
    <property type="match status" value="1"/>
</dbReference>
<name>T1JLW4_STRMM</name>
<keyword evidence="1" id="KW-0812">Transmembrane</keyword>